<protein>
    <submittedName>
        <fullName evidence="1">Capsule biosynthesis protein</fullName>
    </submittedName>
</protein>
<evidence type="ECO:0000313" key="1">
    <source>
        <dbReference type="EMBL" id="MFC3672967.1"/>
    </source>
</evidence>
<dbReference type="RefSeq" id="WP_191325057.1">
    <property type="nucleotide sequence ID" value="NZ_BMZP01000014.1"/>
</dbReference>
<evidence type="ECO:0000313" key="2">
    <source>
        <dbReference type="Proteomes" id="UP001595683"/>
    </source>
</evidence>
<dbReference type="Pfam" id="PF05159">
    <property type="entry name" value="Capsule_synth"/>
    <property type="match status" value="1"/>
</dbReference>
<gene>
    <name evidence="1" type="ORF">ACFOOT_16235</name>
</gene>
<comment type="caution">
    <text evidence="1">The sequence shown here is derived from an EMBL/GenBank/DDBJ whole genome shotgun (WGS) entry which is preliminary data.</text>
</comment>
<dbReference type="CDD" id="cd16441">
    <property type="entry name" value="beta_Kdo_transferase_KpsS"/>
    <property type="match status" value="1"/>
</dbReference>
<accession>A0ABV7V7L8</accession>
<dbReference type="InterPro" id="IPR007833">
    <property type="entry name" value="Capsule_polysaccharide_synth"/>
</dbReference>
<sequence length="456" mass="49910">MTGTKQAEAAGQSDGWASYAGRRVLLLQGPVGPFFARLARDLRRAGAMVWKVNFHAGDQLFYPGGVTWRGPMDEWPAWLETRLATWRIDCVLVFGDCRPVHQAARAVCQRHGVPVGVFEEGYLRPDHVTFEWGGVNANSALSRTAQEVLCSEPGALAAPTPPVPVPVPPTFWRMAFWATLYFAIGALLAWRFPYYVHHRPLQLAEALPWLRSAWRKPRRARAQRALLPRLTGPDSGRWFLVPLQVHNDSQVLHHAQAGGVGGFIASTIASFARHAPPNCLLVIKHHPLDRGHRDYRAMIADEAACHGCTGRVLYLHDQPTPLLLQHCRGVVTINSTVGLSALAQGRATKTLGRAFYDLPGLTHQGPLHRFWHEARLATPDPALWQALETAMHRQALINGSFYRRVVPGSATGLGRAIPPVPAEATGAVTVRGAPALWPAAPVTSSSIAPRPEALVA</sequence>
<name>A0ABV7V7L8_9SPHN</name>
<organism evidence="1 2">
    <name type="scientific">Novosphingobium pokkalii</name>
    <dbReference type="NCBI Taxonomy" id="1770194"/>
    <lineage>
        <taxon>Bacteria</taxon>
        <taxon>Pseudomonadati</taxon>
        <taxon>Pseudomonadota</taxon>
        <taxon>Alphaproteobacteria</taxon>
        <taxon>Sphingomonadales</taxon>
        <taxon>Sphingomonadaceae</taxon>
        <taxon>Novosphingobium</taxon>
    </lineage>
</organism>
<reference evidence="2" key="1">
    <citation type="journal article" date="2019" name="Int. J. Syst. Evol. Microbiol.">
        <title>The Global Catalogue of Microorganisms (GCM) 10K type strain sequencing project: providing services to taxonomists for standard genome sequencing and annotation.</title>
        <authorList>
            <consortium name="The Broad Institute Genomics Platform"/>
            <consortium name="The Broad Institute Genome Sequencing Center for Infectious Disease"/>
            <person name="Wu L."/>
            <person name="Ma J."/>
        </authorList>
    </citation>
    <scope>NUCLEOTIDE SEQUENCE [LARGE SCALE GENOMIC DNA]</scope>
    <source>
        <strain evidence="2">KCTC 42224</strain>
    </source>
</reference>
<proteinExistence type="predicted"/>
<keyword evidence="2" id="KW-1185">Reference proteome</keyword>
<dbReference type="EMBL" id="JBHRYE010000030">
    <property type="protein sequence ID" value="MFC3672967.1"/>
    <property type="molecule type" value="Genomic_DNA"/>
</dbReference>
<dbReference type="Proteomes" id="UP001595683">
    <property type="component" value="Unassembled WGS sequence"/>
</dbReference>